<accession>A0A5P1EUI2</accession>
<dbReference type="AlphaFoldDB" id="A0A5P1EUI2"/>
<sequence length="67" mass="7394">NGTCEINVDEDGDTTIVLDPIRAKTKGAPRKRLKAYSKKRTNRCGMCNQQCHNIRSCPSISVNNDTG</sequence>
<evidence type="ECO:0000313" key="1">
    <source>
        <dbReference type="EMBL" id="ONK68171.1"/>
    </source>
</evidence>
<proteinExistence type="predicted"/>
<evidence type="ECO:0000313" key="2">
    <source>
        <dbReference type="Proteomes" id="UP000243459"/>
    </source>
</evidence>
<organism evidence="1 2">
    <name type="scientific">Asparagus officinalis</name>
    <name type="common">Garden asparagus</name>
    <dbReference type="NCBI Taxonomy" id="4686"/>
    <lineage>
        <taxon>Eukaryota</taxon>
        <taxon>Viridiplantae</taxon>
        <taxon>Streptophyta</taxon>
        <taxon>Embryophyta</taxon>
        <taxon>Tracheophyta</taxon>
        <taxon>Spermatophyta</taxon>
        <taxon>Magnoliopsida</taxon>
        <taxon>Liliopsida</taxon>
        <taxon>Asparagales</taxon>
        <taxon>Asparagaceae</taxon>
        <taxon>Asparagoideae</taxon>
        <taxon>Asparagus</taxon>
    </lineage>
</organism>
<feature type="non-terminal residue" evidence="1">
    <location>
        <position position="1"/>
    </location>
</feature>
<reference evidence="2" key="1">
    <citation type="journal article" date="2017" name="Nat. Commun.">
        <title>The asparagus genome sheds light on the origin and evolution of a young Y chromosome.</title>
        <authorList>
            <person name="Harkess A."/>
            <person name="Zhou J."/>
            <person name="Xu C."/>
            <person name="Bowers J.E."/>
            <person name="Van der Hulst R."/>
            <person name="Ayyampalayam S."/>
            <person name="Mercati F."/>
            <person name="Riccardi P."/>
            <person name="McKain M.R."/>
            <person name="Kakrana A."/>
            <person name="Tang H."/>
            <person name="Ray J."/>
            <person name="Groenendijk J."/>
            <person name="Arikit S."/>
            <person name="Mathioni S.M."/>
            <person name="Nakano M."/>
            <person name="Shan H."/>
            <person name="Telgmann-Rauber A."/>
            <person name="Kanno A."/>
            <person name="Yue Z."/>
            <person name="Chen H."/>
            <person name="Li W."/>
            <person name="Chen Y."/>
            <person name="Xu X."/>
            <person name="Zhang Y."/>
            <person name="Luo S."/>
            <person name="Chen H."/>
            <person name="Gao J."/>
            <person name="Mao Z."/>
            <person name="Pires J.C."/>
            <person name="Luo M."/>
            <person name="Kudrna D."/>
            <person name="Wing R.A."/>
            <person name="Meyers B.C."/>
            <person name="Yi K."/>
            <person name="Kong H."/>
            <person name="Lavrijsen P."/>
            <person name="Sunseri F."/>
            <person name="Falavigna A."/>
            <person name="Ye Y."/>
            <person name="Leebens-Mack J.H."/>
            <person name="Chen G."/>
        </authorList>
    </citation>
    <scope>NUCLEOTIDE SEQUENCE [LARGE SCALE GENOMIC DNA]</scope>
    <source>
        <strain evidence="2">cv. DH0086</strain>
    </source>
</reference>
<feature type="non-terminal residue" evidence="1">
    <location>
        <position position="67"/>
    </location>
</feature>
<keyword evidence="2" id="KW-1185">Reference proteome</keyword>
<gene>
    <name evidence="1" type="ORF">A4U43_C05F8360</name>
</gene>
<protein>
    <submittedName>
        <fullName evidence="1">Uncharacterized protein</fullName>
    </submittedName>
</protein>
<dbReference type="Proteomes" id="UP000243459">
    <property type="component" value="Chromosome 5"/>
</dbReference>
<dbReference type="EMBL" id="CM007385">
    <property type="protein sequence ID" value="ONK68171.1"/>
    <property type="molecule type" value="Genomic_DNA"/>
</dbReference>
<name>A0A5P1EUI2_ASPOF</name>